<proteinExistence type="predicted"/>
<keyword evidence="1" id="KW-0472">Membrane</keyword>
<feature type="transmembrane region" description="Helical" evidence="1">
    <location>
        <begin position="20"/>
        <end position="42"/>
    </location>
</feature>
<evidence type="ECO:0000313" key="2">
    <source>
        <dbReference type="EMBL" id="NOV50716.1"/>
    </source>
</evidence>
<dbReference type="AlphaFoldDB" id="A0A6M2DWH4"/>
<accession>A0A6M2DWH4</accession>
<protein>
    <submittedName>
        <fullName evidence="2">Putative product</fullName>
    </submittedName>
</protein>
<sequence>MFLTWQLKLILLSIVTTKYLTFPFHSFSSSPIFTLAFFIVILAPFVRRIAFVLELLIFNFYLFVYSARTLR</sequence>
<organism evidence="2">
    <name type="scientific">Xenopsylla cheopis</name>
    <name type="common">Oriental rat flea</name>
    <name type="synonym">Pulex cheopis</name>
    <dbReference type="NCBI Taxonomy" id="163159"/>
    <lineage>
        <taxon>Eukaryota</taxon>
        <taxon>Metazoa</taxon>
        <taxon>Ecdysozoa</taxon>
        <taxon>Arthropoda</taxon>
        <taxon>Hexapoda</taxon>
        <taxon>Insecta</taxon>
        <taxon>Pterygota</taxon>
        <taxon>Neoptera</taxon>
        <taxon>Endopterygota</taxon>
        <taxon>Siphonaptera</taxon>
        <taxon>Pulicidae</taxon>
        <taxon>Xenopsyllinae</taxon>
        <taxon>Xenopsylla</taxon>
    </lineage>
</organism>
<feature type="transmembrane region" description="Helical" evidence="1">
    <location>
        <begin position="49"/>
        <end position="67"/>
    </location>
</feature>
<evidence type="ECO:0000256" key="1">
    <source>
        <dbReference type="SAM" id="Phobius"/>
    </source>
</evidence>
<name>A0A6M2DWH4_XENCH</name>
<keyword evidence="1" id="KW-1133">Transmembrane helix</keyword>
<dbReference type="EMBL" id="GIIL01006990">
    <property type="protein sequence ID" value="NOV50716.1"/>
    <property type="molecule type" value="Transcribed_RNA"/>
</dbReference>
<reference evidence="2" key="1">
    <citation type="submission" date="2020-03" db="EMBL/GenBank/DDBJ databases">
        <title>Transcriptomic Profiling of the Digestive Tract of the Rat Flea, Xenopsylla cheopis, Following Blood Feeding and Infection with Yersinia pestis.</title>
        <authorList>
            <person name="Bland D.M."/>
            <person name="Martens C.A."/>
            <person name="Virtaneva K."/>
            <person name="Kanakabandi K."/>
            <person name="Long D."/>
            <person name="Rosenke R."/>
            <person name="Saturday G.A."/>
            <person name="Hoyt F.H."/>
            <person name="Bruno D.P."/>
            <person name="Ribeiro J.M.C."/>
            <person name="Hinnebusch J."/>
        </authorList>
    </citation>
    <scope>NUCLEOTIDE SEQUENCE</scope>
</reference>
<keyword evidence="1" id="KW-0812">Transmembrane</keyword>